<sequence length="454" mass="50049">MSAPHPALAALRGDVPGNAWPPLHSSRLGSLAALIRELDATQWLSPEAIAEGQRRQLTLLARHYVDRSPHFAARLKGGGLTADTLADNFAALPLLERRTLQADPGTLEEGALPAGHQPIQFVQTSGSTGEPVKVAKTAVTQLFWAAMTIRYHLWHERDFTGRLAAARALMPDPGPSATWGSPFTAFFETGPALRIDNGVDIAAQAADLAAFRPDTLIVYPTNLAALLDRIEAGDLALPSLKRVRTIAETLPPEVRRRAEASLGASVRDCYSSEEAGYLAIECPEGGQYHVMAETLLIEVIDDAGRPCREGEVGRVVVTDLHNHATPIIRYAIGDHAEVGGRCRCGRGLPTLKRILGRTRNMILLPDGRSYWPLTANKRLREFAPVIQYQYIQESLESVEARLVVERPLTMEEEEALRGVIRLYLGHDFAIRFTYFDEQIPKGRNGKFEEFKRSF</sequence>
<reference evidence="3" key="1">
    <citation type="submission" date="2017-04" db="EMBL/GenBank/DDBJ databases">
        <authorList>
            <person name="Varghese N."/>
            <person name="Submissions S."/>
        </authorList>
    </citation>
    <scope>NUCLEOTIDE SEQUENCE [LARGE SCALE GENOMIC DNA]</scope>
    <source>
        <strain evidence="3">Dd16</strain>
    </source>
</reference>
<evidence type="ECO:0000313" key="3">
    <source>
        <dbReference type="Proteomes" id="UP000192934"/>
    </source>
</evidence>
<dbReference type="PANTHER" id="PTHR36932:SF1">
    <property type="entry name" value="CAPSULAR POLYSACCHARIDE BIOSYNTHESIS PROTEIN"/>
    <property type="match status" value="1"/>
</dbReference>
<dbReference type="RefSeq" id="WP_085217321.1">
    <property type="nucleotide sequence ID" value="NZ_LT840185.1"/>
</dbReference>
<dbReference type="SUPFAM" id="SSF56801">
    <property type="entry name" value="Acetyl-CoA synthetase-like"/>
    <property type="match status" value="1"/>
</dbReference>
<keyword evidence="2" id="KW-0436">Ligase</keyword>
<gene>
    <name evidence="2" type="ORF">SAMN06295910_0445</name>
</gene>
<dbReference type="Pfam" id="PF00501">
    <property type="entry name" value="AMP-binding"/>
    <property type="match status" value="1"/>
</dbReference>
<dbReference type="InterPro" id="IPR000873">
    <property type="entry name" value="AMP-dep_synth/lig_dom"/>
</dbReference>
<dbReference type="GO" id="GO:0016874">
    <property type="term" value="F:ligase activity"/>
    <property type="evidence" value="ECO:0007669"/>
    <property type="project" value="UniProtKB-KW"/>
</dbReference>
<dbReference type="InterPro" id="IPR053158">
    <property type="entry name" value="CapK_Type1_Caps_Biosynth"/>
</dbReference>
<dbReference type="InterPro" id="IPR042099">
    <property type="entry name" value="ANL_N_sf"/>
</dbReference>
<feature type="domain" description="AMP-dependent synthetase/ligase" evidence="1">
    <location>
        <begin position="107"/>
        <end position="317"/>
    </location>
</feature>
<dbReference type="Proteomes" id="UP000192934">
    <property type="component" value="Chromosome I"/>
</dbReference>
<protein>
    <submittedName>
        <fullName evidence="2">Phenylacetate-CoA ligase</fullName>
    </submittedName>
</protein>
<proteinExistence type="predicted"/>
<dbReference type="EMBL" id="LT840185">
    <property type="protein sequence ID" value="SMF61457.1"/>
    <property type="molecule type" value="Genomic_DNA"/>
</dbReference>
<dbReference type="Gene3D" id="3.40.50.12780">
    <property type="entry name" value="N-terminal domain of ligase-like"/>
    <property type="match status" value="1"/>
</dbReference>
<dbReference type="STRING" id="941907.SAMN06295910_0445"/>
<dbReference type="AlphaFoldDB" id="A0A1X7G0D6"/>
<dbReference type="PANTHER" id="PTHR36932">
    <property type="entry name" value="CAPSULAR POLYSACCHARIDE BIOSYNTHESIS PROTEIN"/>
    <property type="match status" value="1"/>
</dbReference>
<organism evidence="2 3">
    <name type="scientific">Allosphingosinicella indica</name>
    <dbReference type="NCBI Taxonomy" id="941907"/>
    <lineage>
        <taxon>Bacteria</taxon>
        <taxon>Pseudomonadati</taxon>
        <taxon>Pseudomonadota</taxon>
        <taxon>Alphaproteobacteria</taxon>
        <taxon>Sphingomonadales</taxon>
        <taxon>Sphingomonadaceae</taxon>
        <taxon>Allosphingosinicella</taxon>
    </lineage>
</organism>
<evidence type="ECO:0000313" key="2">
    <source>
        <dbReference type="EMBL" id="SMF61457.1"/>
    </source>
</evidence>
<name>A0A1X7G0D6_9SPHN</name>
<keyword evidence="3" id="KW-1185">Reference proteome</keyword>
<evidence type="ECO:0000259" key="1">
    <source>
        <dbReference type="Pfam" id="PF00501"/>
    </source>
</evidence>
<accession>A0A1X7G0D6</accession>